<evidence type="ECO:0000313" key="2">
    <source>
        <dbReference type="EMBL" id="KKP31978.1"/>
    </source>
</evidence>
<feature type="transmembrane region" description="Helical" evidence="1">
    <location>
        <begin position="15"/>
        <end position="37"/>
    </location>
</feature>
<evidence type="ECO:0000256" key="1">
    <source>
        <dbReference type="SAM" id="Phobius"/>
    </source>
</evidence>
<comment type="caution">
    <text evidence="2">The sequence shown here is derived from an EMBL/GenBank/DDBJ whole genome shotgun (WGS) entry which is preliminary data.</text>
</comment>
<organism evidence="2 3">
    <name type="scientific">Candidatus Woesebacteria bacterium GW2011_GWC2_31_9</name>
    <dbReference type="NCBI Taxonomy" id="1618586"/>
    <lineage>
        <taxon>Bacteria</taxon>
        <taxon>Candidatus Woeseibacteriota</taxon>
    </lineage>
</organism>
<reference evidence="2 3" key="1">
    <citation type="journal article" date="2015" name="Nature">
        <title>rRNA introns, odd ribosomes, and small enigmatic genomes across a large radiation of phyla.</title>
        <authorList>
            <person name="Brown C.T."/>
            <person name="Hug L.A."/>
            <person name="Thomas B.C."/>
            <person name="Sharon I."/>
            <person name="Castelle C.J."/>
            <person name="Singh A."/>
            <person name="Wilkins M.J."/>
            <person name="Williams K.H."/>
            <person name="Banfield J.F."/>
        </authorList>
    </citation>
    <scope>NUCLEOTIDE SEQUENCE [LARGE SCALE GENOMIC DNA]</scope>
</reference>
<name>A0A0F9YL50_9BACT</name>
<dbReference type="AlphaFoldDB" id="A0A0F9YL50"/>
<sequence length="81" mass="8939">MVWAEWTTKMYTSDGLKVCICGAIASVFMSSTGLYFCEKCGEERHYDEPVKVFNNNFLGGRIQTLVTSGISLSTISTSTII</sequence>
<keyword evidence="1" id="KW-1133">Transmembrane helix</keyword>
<dbReference type="EMBL" id="LBOI01000003">
    <property type="protein sequence ID" value="KKP31978.1"/>
    <property type="molecule type" value="Genomic_DNA"/>
</dbReference>
<dbReference type="Proteomes" id="UP000034803">
    <property type="component" value="Unassembled WGS sequence"/>
</dbReference>
<protein>
    <submittedName>
        <fullName evidence="2">Uncharacterized protein</fullName>
    </submittedName>
</protein>
<proteinExistence type="predicted"/>
<evidence type="ECO:0000313" key="3">
    <source>
        <dbReference type="Proteomes" id="UP000034803"/>
    </source>
</evidence>
<accession>A0A0F9YL50</accession>
<gene>
    <name evidence="2" type="ORF">UR21_C0003G0011</name>
</gene>
<keyword evidence="1" id="KW-0472">Membrane</keyword>
<keyword evidence="1" id="KW-0812">Transmembrane</keyword>